<evidence type="ECO:0000256" key="20">
    <source>
        <dbReference type="ARBA" id="ARBA00034003"/>
    </source>
</evidence>
<dbReference type="GO" id="GO:0006310">
    <property type="term" value="P:DNA recombination"/>
    <property type="evidence" value="ECO:0007669"/>
    <property type="project" value="UniProtKB-KW"/>
</dbReference>
<evidence type="ECO:0000256" key="14">
    <source>
        <dbReference type="ARBA" id="ARBA00023125"/>
    </source>
</evidence>
<keyword evidence="11" id="KW-0269">Exonuclease</keyword>
<dbReference type="GO" id="GO:0003887">
    <property type="term" value="F:DNA-directed DNA polymerase activity"/>
    <property type="evidence" value="ECO:0007669"/>
    <property type="project" value="UniProtKB-KW"/>
</dbReference>
<dbReference type="InterPro" id="IPR014143">
    <property type="entry name" value="NHEJ_ligase_prk"/>
</dbReference>
<keyword evidence="4" id="KW-0808">Transferase</keyword>
<dbReference type="Proteomes" id="UP000216498">
    <property type="component" value="Unassembled WGS sequence"/>
</dbReference>
<comment type="caution">
    <text evidence="24">The sequence shown here is derived from an EMBL/GenBank/DDBJ whole genome shotgun (WGS) entry which is preliminary data.</text>
</comment>
<evidence type="ECO:0000256" key="9">
    <source>
        <dbReference type="ARBA" id="ARBA00022763"/>
    </source>
</evidence>
<dbReference type="GO" id="GO:0003910">
    <property type="term" value="F:DNA ligase (ATP) activity"/>
    <property type="evidence" value="ECO:0007669"/>
    <property type="project" value="UniProtKB-EC"/>
</dbReference>
<keyword evidence="18" id="KW-0511">Multifunctional enzyme</keyword>
<evidence type="ECO:0000256" key="13">
    <source>
        <dbReference type="ARBA" id="ARBA00022932"/>
    </source>
</evidence>
<dbReference type="EMBL" id="NPMS01000005">
    <property type="protein sequence ID" value="OZU88499.1"/>
    <property type="molecule type" value="Genomic_DNA"/>
</dbReference>
<dbReference type="InterPro" id="IPR012310">
    <property type="entry name" value="DNA_ligase_ATP-dep_cent"/>
</dbReference>
<keyword evidence="7" id="KW-0479">Metal-binding</keyword>
<dbReference type="GO" id="GO:0006281">
    <property type="term" value="P:DNA repair"/>
    <property type="evidence" value="ECO:0007669"/>
    <property type="project" value="UniProtKB-KW"/>
</dbReference>
<evidence type="ECO:0000256" key="15">
    <source>
        <dbReference type="ARBA" id="ARBA00023172"/>
    </source>
</evidence>
<keyword evidence="15" id="KW-0233">DNA recombination</keyword>
<dbReference type="SUPFAM" id="SSF56091">
    <property type="entry name" value="DNA ligase/mRNA capping enzyme, catalytic domain"/>
    <property type="match status" value="1"/>
</dbReference>
<evidence type="ECO:0000256" key="11">
    <source>
        <dbReference type="ARBA" id="ARBA00022839"/>
    </source>
</evidence>
<dbReference type="InterPro" id="IPR014145">
    <property type="entry name" value="LigD_pol_dom"/>
</dbReference>
<comment type="similarity">
    <text evidence="21">In the C-terminal section; belongs to the ATP-dependent DNA ligase family.</text>
</comment>
<dbReference type="GO" id="GO:0046872">
    <property type="term" value="F:metal ion binding"/>
    <property type="evidence" value="ECO:0007669"/>
    <property type="project" value="UniProtKB-KW"/>
</dbReference>
<evidence type="ECO:0000256" key="7">
    <source>
        <dbReference type="ARBA" id="ARBA00022723"/>
    </source>
</evidence>
<keyword evidence="8" id="KW-0547">Nucleotide-binding</keyword>
<dbReference type="InterPro" id="IPR052171">
    <property type="entry name" value="NHEJ_LigD"/>
</dbReference>
<evidence type="ECO:0000256" key="21">
    <source>
        <dbReference type="ARBA" id="ARBA00049981"/>
    </source>
</evidence>
<dbReference type="NCBIfam" id="TIGR02779">
    <property type="entry name" value="NHEJ_ligase_lig"/>
    <property type="match status" value="1"/>
</dbReference>
<dbReference type="PANTHER" id="PTHR42705:SF2">
    <property type="entry name" value="BIFUNCTIONAL NON-HOMOLOGOUS END JOINING PROTEIN LIGD"/>
    <property type="match status" value="1"/>
</dbReference>
<keyword evidence="17" id="KW-0464">Manganese</keyword>
<keyword evidence="25" id="KW-1185">Reference proteome</keyword>
<keyword evidence="5" id="KW-0548">Nucleotidyltransferase</keyword>
<evidence type="ECO:0000256" key="2">
    <source>
        <dbReference type="ARBA" id="ARBA00012727"/>
    </source>
</evidence>
<keyword evidence="14" id="KW-0238">DNA-binding</keyword>
<evidence type="ECO:0000256" key="8">
    <source>
        <dbReference type="ARBA" id="ARBA00022741"/>
    </source>
</evidence>
<evidence type="ECO:0000256" key="3">
    <source>
        <dbReference type="ARBA" id="ARBA00022598"/>
    </source>
</evidence>
<dbReference type="PROSITE" id="PS00333">
    <property type="entry name" value="DNA_LIGASE_A2"/>
    <property type="match status" value="1"/>
</dbReference>
<dbReference type="GO" id="GO:0005524">
    <property type="term" value="F:ATP binding"/>
    <property type="evidence" value="ECO:0007669"/>
    <property type="project" value="UniProtKB-KW"/>
</dbReference>
<evidence type="ECO:0000256" key="10">
    <source>
        <dbReference type="ARBA" id="ARBA00022801"/>
    </source>
</evidence>
<dbReference type="GO" id="GO:0003677">
    <property type="term" value="F:DNA binding"/>
    <property type="evidence" value="ECO:0007669"/>
    <property type="project" value="UniProtKB-KW"/>
</dbReference>
<keyword evidence="13" id="KW-0239">DNA-directed DNA polymerase</keyword>
<evidence type="ECO:0000256" key="12">
    <source>
        <dbReference type="ARBA" id="ARBA00022840"/>
    </source>
</evidence>
<evidence type="ECO:0000256" key="6">
    <source>
        <dbReference type="ARBA" id="ARBA00022722"/>
    </source>
</evidence>
<dbReference type="InterPro" id="IPR014146">
    <property type="entry name" value="LigD_ligase_dom"/>
</dbReference>
<evidence type="ECO:0000256" key="5">
    <source>
        <dbReference type="ARBA" id="ARBA00022695"/>
    </source>
</evidence>
<dbReference type="AlphaFoldDB" id="A0A265NAL6"/>
<dbReference type="RefSeq" id="WP_094886238.1">
    <property type="nucleotide sequence ID" value="NZ_NPMS01000005.1"/>
</dbReference>
<evidence type="ECO:0000256" key="4">
    <source>
        <dbReference type="ARBA" id="ARBA00022679"/>
    </source>
</evidence>
<dbReference type="CDD" id="cd07906">
    <property type="entry name" value="Adenylation_DNA_ligase_LigD_LigC"/>
    <property type="match status" value="1"/>
</dbReference>
<evidence type="ECO:0000256" key="17">
    <source>
        <dbReference type="ARBA" id="ARBA00023211"/>
    </source>
</evidence>
<evidence type="ECO:0000256" key="19">
    <source>
        <dbReference type="ARBA" id="ARBA00029943"/>
    </source>
</evidence>
<protein>
    <recommendedName>
        <fullName evidence="2">DNA ligase (ATP)</fullName>
        <ecNumber evidence="2">6.5.1.1</ecNumber>
    </recommendedName>
    <alternativeName>
        <fullName evidence="19">NHEJ DNA polymerase</fullName>
    </alternativeName>
</protein>
<evidence type="ECO:0000256" key="16">
    <source>
        <dbReference type="ARBA" id="ARBA00023204"/>
    </source>
</evidence>
<evidence type="ECO:0000259" key="23">
    <source>
        <dbReference type="PROSITE" id="PS50160"/>
    </source>
</evidence>
<proteinExistence type="inferred from homology"/>
<keyword evidence="6" id="KW-0540">Nuclease</keyword>
<gene>
    <name evidence="24" type="primary">ligD</name>
    <name evidence="24" type="ORF">CIL03_12705</name>
</gene>
<evidence type="ECO:0000313" key="25">
    <source>
        <dbReference type="Proteomes" id="UP000216498"/>
    </source>
</evidence>
<sequence>MDIMKPIASTEIPTGNEWMYEIKYDGFRCLLEWGHDSIRLISRNNKELTGNFPEIIEFCKKTQPEIAPMLPLMLDGELVVLNNPFQANFPWIQKRGRLKNKDTINKAAASRPVSFLAFDILMNKGGSCMKKPYQDRKAVLEKIFSYIAKNERIRMIEAYANPDDLWGIIFQHKSEGMIAKRKKSFYQHGKNHHDWFKIKNWRTIQGFLTFYDPNNHYFSVNVYKDKQVKEIGKCKHGLDTETFQTLQQVFLKNGEKEVKGYNLPPAICASLYTLDLHQNELREPEFAAILPESTPEECTLSKLQLAMAMLPENVELTNMEKVFWPAKNLTKGDLLIYMREIAPYMLPFLKNRALTIIRSPDGVEAEFFFQKHLPAYAPEFIDSIQAEDEKLILCNDLDSLIWFANHGAVEYHTPFQTADHTSPDEIVFDLDPPDRKSFDLAIQAANLIKPLLDDLELVSFVKTSGKKGLQIHLPIPAGSMSYDETAVITEAIARTIETAYPDLFTTERMKKNRNNRLYIDYVQHGKDKTLIAAYSPRKTTDATVATPLFWEEVTEGLRPEQFTITNTVERVQHLGCPFKTYFDAGEKQNLSRVMKLVK</sequence>
<name>A0A265NAL6_9BACI</name>
<dbReference type="GO" id="GO:0004527">
    <property type="term" value="F:exonuclease activity"/>
    <property type="evidence" value="ECO:0007669"/>
    <property type="project" value="UniProtKB-KW"/>
</dbReference>
<keyword evidence="16" id="KW-0234">DNA repair</keyword>
<keyword evidence="3 24" id="KW-0436">Ligase</keyword>
<dbReference type="NCBIfam" id="TIGR02778">
    <property type="entry name" value="ligD_pol"/>
    <property type="match status" value="1"/>
</dbReference>
<evidence type="ECO:0000313" key="24">
    <source>
        <dbReference type="EMBL" id="OZU88499.1"/>
    </source>
</evidence>
<keyword evidence="10" id="KW-0378">Hydrolase</keyword>
<comment type="similarity">
    <text evidence="22">In the N-terminal section; belongs to the LigD polymerase family.</text>
</comment>
<organism evidence="24 25">
    <name type="scientific">Virgibacillus indicus</name>
    <dbReference type="NCBI Taxonomy" id="2024554"/>
    <lineage>
        <taxon>Bacteria</taxon>
        <taxon>Bacillati</taxon>
        <taxon>Bacillota</taxon>
        <taxon>Bacilli</taxon>
        <taxon>Bacillales</taxon>
        <taxon>Bacillaceae</taxon>
        <taxon>Virgibacillus</taxon>
    </lineage>
</organism>
<evidence type="ECO:0000256" key="22">
    <source>
        <dbReference type="ARBA" id="ARBA00049990"/>
    </source>
</evidence>
<feature type="domain" description="ATP-dependent DNA ligase family profile" evidence="23">
    <location>
        <begin position="106"/>
        <end position="199"/>
    </location>
</feature>
<dbReference type="EC" id="6.5.1.1" evidence="2"/>
<reference evidence="24 25" key="1">
    <citation type="submission" date="2017-08" db="EMBL/GenBank/DDBJ databases">
        <title>Virgibacillus indicus sp. nov. and Virgibacillus profoundi sp. nov, two moderately halophilic bacteria isolated from marine sediment by using the Microfluidic Streak Plate.</title>
        <authorList>
            <person name="Xu B."/>
            <person name="Hu B."/>
            <person name="Wang J."/>
            <person name="Zhu Y."/>
            <person name="Huang L."/>
            <person name="Du W."/>
            <person name="Huang Y."/>
        </authorList>
    </citation>
    <scope>NUCLEOTIDE SEQUENCE [LARGE SCALE GENOMIC DNA]</scope>
    <source>
        <strain evidence="24 25">IO3-P2-C2</strain>
    </source>
</reference>
<dbReference type="NCBIfam" id="TIGR02776">
    <property type="entry name" value="NHEJ_ligase_prk"/>
    <property type="match status" value="1"/>
</dbReference>
<dbReference type="PROSITE" id="PS50160">
    <property type="entry name" value="DNA_LIGASE_A3"/>
    <property type="match status" value="1"/>
</dbReference>
<evidence type="ECO:0000256" key="1">
    <source>
        <dbReference type="ARBA" id="ARBA00001936"/>
    </source>
</evidence>
<dbReference type="PROSITE" id="PS00697">
    <property type="entry name" value="DNA_LIGASE_A1"/>
    <property type="match status" value="1"/>
</dbReference>
<accession>A0A265NAL6</accession>
<keyword evidence="9" id="KW-0227">DNA damage</keyword>
<dbReference type="Gene3D" id="3.30.470.30">
    <property type="entry name" value="DNA ligase/mRNA capping enzyme"/>
    <property type="match status" value="1"/>
</dbReference>
<dbReference type="Pfam" id="PF01068">
    <property type="entry name" value="DNA_ligase_A_M"/>
    <property type="match status" value="1"/>
</dbReference>
<dbReference type="InterPro" id="IPR016059">
    <property type="entry name" value="DNA_ligase_ATP-dep_CS"/>
</dbReference>
<dbReference type="Pfam" id="PF21686">
    <property type="entry name" value="LigD_Prim-Pol"/>
    <property type="match status" value="1"/>
</dbReference>
<evidence type="ECO:0000256" key="18">
    <source>
        <dbReference type="ARBA" id="ARBA00023268"/>
    </source>
</evidence>
<dbReference type="PANTHER" id="PTHR42705">
    <property type="entry name" value="BIFUNCTIONAL NON-HOMOLOGOUS END JOINING PROTEIN LIGD"/>
    <property type="match status" value="1"/>
</dbReference>
<dbReference type="Gene3D" id="3.90.920.10">
    <property type="entry name" value="DNA primase, PRIM domain"/>
    <property type="match status" value="1"/>
</dbReference>
<keyword evidence="12" id="KW-0067">ATP-binding</keyword>
<dbReference type="NCBIfam" id="NF007211">
    <property type="entry name" value="PRK09633.1"/>
    <property type="match status" value="1"/>
</dbReference>
<comment type="cofactor">
    <cofactor evidence="1">
        <name>Mn(2+)</name>
        <dbReference type="ChEBI" id="CHEBI:29035"/>
    </cofactor>
</comment>
<comment type="catalytic activity">
    <reaction evidence="20">
        <text>ATP + (deoxyribonucleotide)n-3'-hydroxyl + 5'-phospho-(deoxyribonucleotide)m = (deoxyribonucleotide)n+m + AMP + diphosphate.</text>
        <dbReference type="EC" id="6.5.1.1"/>
    </reaction>
</comment>
<dbReference type="OrthoDB" id="9802472at2"/>